<dbReference type="OrthoDB" id="8678477at2"/>
<feature type="signal peptide" evidence="2">
    <location>
        <begin position="1"/>
        <end position="26"/>
    </location>
</feature>
<dbReference type="InterPro" id="IPR005064">
    <property type="entry name" value="BUG"/>
</dbReference>
<dbReference type="PIRSF" id="PIRSF017082">
    <property type="entry name" value="YflP"/>
    <property type="match status" value="1"/>
</dbReference>
<dbReference type="Proteomes" id="UP000278006">
    <property type="component" value="Unassembled WGS sequence"/>
</dbReference>
<sequence>MQRRALLQLLAAAPLGLGLGTGPVLADGYPDKALKIVVPFGPGGATDLVARVLAERLHAQLGQSVVVDNRPGASTMIGANAVARAPADGYTLLVSGSSTYTVVPALRNDVPYDPLKDFDLLAVVADAPMVLVVRPDSPYATLQDLLTAAAADKAGLQYATFGPGSAPHLLGEMFALTANIKLSAVPYRGSAQAVMGVMGGEIGMAFDTLSSSLPHIQAGKLRALAVFSAERVPQLPDVPTVAESGLADATFSGWYAVALPAGTPAPVRARLSDALRTALASEKVRSTLDQGALLPVFLDEAAFRQRTEAEITRFRDVAQRAQIEVE</sequence>
<evidence type="ECO:0000313" key="3">
    <source>
        <dbReference type="EMBL" id="RMX06622.1"/>
    </source>
</evidence>
<evidence type="ECO:0000313" key="4">
    <source>
        <dbReference type="Proteomes" id="UP000278006"/>
    </source>
</evidence>
<dbReference type="InterPro" id="IPR042100">
    <property type="entry name" value="Bug_dom1"/>
</dbReference>
<keyword evidence="4" id="KW-1185">Reference proteome</keyword>
<dbReference type="SUPFAM" id="SSF53850">
    <property type="entry name" value="Periplasmic binding protein-like II"/>
    <property type="match status" value="1"/>
</dbReference>
<dbReference type="PANTHER" id="PTHR42928:SF5">
    <property type="entry name" value="BLR1237 PROTEIN"/>
    <property type="match status" value="1"/>
</dbReference>
<dbReference type="RefSeq" id="WP_122228259.1">
    <property type="nucleotide sequence ID" value="NZ_RDQO01000002.1"/>
</dbReference>
<proteinExistence type="inferred from homology"/>
<protein>
    <submittedName>
        <fullName evidence="3">Tripartite tricarboxylate transporter substrate binding protein</fullName>
    </submittedName>
</protein>
<comment type="similarity">
    <text evidence="1">Belongs to the UPF0065 (bug) family.</text>
</comment>
<dbReference type="EMBL" id="RDQO01000002">
    <property type="protein sequence ID" value="RMX06622.1"/>
    <property type="molecule type" value="Genomic_DNA"/>
</dbReference>
<keyword evidence="2" id="KW-0732">Signal</keyword>
<dbReference type="CDD" id="cd07012">
    <property type="entry name" value="PBP2_Bug_TTT"/>
    <property type="match status" value="1"/>
</dbReference>
<organism evidence="3 4">
    <name type="scientific">Corticibacter populi</name>
    <dbReference type="NCBI Taxonomy" id="1550736"/>
    <lineage>
        <taxon>Bacteria</taxon>
        <taxon>Pseudomonadati</taxon>
        <taxon>Pseudomonadota</taxon>
        <taxon>Betaproteobacteria</taxon>
        <taxon>Burkholderiales</taxon>
        <taxon>Comamonadaceae</taxon>
        <taxon>Corticibacter</taxon>
    </lineage>
</organism>
<accession>A0A3M6QVV8</accession>
<reference evidence="3 4" key="1">
    <citation type="submission" date="2018-10" db="EMBL/GenBank/DDBJ databases">
        <title>Draft genome of Cortibacter populi DSM10536.</title>
        <authorList>
            <person name="Bernier A.-M."/>
            <person name="Bernard K."/>
        </authorList>
    </citation>
    <scope>NUCLEOTIDE SEQUENCE [LARGE SCALE GENOMIC DNA]</scope>
    <source>
        <strain evidence="3 4">DSM 105136</strain>
    </source>
</reference>
<dbReference type="PANTHER" id="PTHR42928">
    <property type="entry name" value="TRICARBOXYLATE-BINDING PROTEIN"/>
    <property type="match status" value="1"/>
</dbReference>
<name>A0A3M6QVV8_9BURK</name>
<feature type="chain" id="PRO_5018241711" evidence="2">
    <location>
        <begin position="27"/>
        <end position="326"/>
    </location>
</feature>
<dbReference type="Gene3D" id="3.40.190.150">
    <property type="entry name" value="Bordetella uptake gene, domain 1"/>
    <property type="match status" value="1"/>
</dbReference>
<dbReference type="AlphaFoldDB" id="A0A3M6QVV8"/>
<dbReference type="Gene3D" id="3.40.190.10">
    <property type="entry name" value="Periplasmic binding protein-like II"/>
    <property type="match status" value="1"/>
</dbReference>
<gene>
    <name evidence="3" type="ORF">D8I35_08910</name>
</gene>
<comment type="caution">
    <text evidence="3">The sequence shown here is derived from an EMBL/GenBank/DDBJ whole genome shotgun (WGS) entry which is preliminary data.</text>
</comment>
<dbReference type="Pfam" id="PF03401">
    <property type="entry name" value="TctC"/>
    <property type="match status" value="1"/>
</dbReference>
<evidence type="ECO:0000256" key="2">
    <source>
        <dbReference type="SAM" id="SignalP"/>
    </source>
</evidence>
<evidence type="ECO:0000256" key="1">
    <source>
        <dbReference type="ARBA" id="ARBA00006987"/>
    </source>
</evidence>